<feature type="signal peptide" evidence="1">
    <location>
        <begin position="1"/>
        <end position="21"/>
    </location>
</feature>
<reference evidence="3" key="1">
    <citation type="submission" date="2024-04" db="EMBL/GenBank/DDBJ databases">
        <title>Phylogenomic analyses of a clade within the roseobacter group suggest taxonomic reassignments of species of the genera Aestuariivita, Citreicella, Loktanella, Nautella, Pelagibaca, Ruegeria, Thalassobius, Thiobacimonas and Tropicibacter, and the proposal o.</title>
        <authorList>
            <person name="Jeon C.O."/>
        </authorList>
    </citation>
    <scope>NUCLEOTIDE SEQUENCE [LARGE SCALE GENOMIC DNA]</scope>
    <source>
        <strain evidence="3">BS5-3</strain>
    </source>
</reference>
<protein>
    <recommendedName>
        <fullName evidence="4">Outer membrane lipoprotein carrier protein LolA</fullName>
    </recommendedName>
</protein>
<sequence>MKSIQTICGIAAVMLAPVALTAQETVPDISGEITTTAQAIQFAYEVVGVPDTPTMRIAEMKTQFSAKGNRWDIDFRDGELTYDVTIRQDRDFDLDRDIEEEGDIPSFWENQPPIPDAPMPEALFEQASGILTQFNANYRPTGRALIEFETCDLPALDRPSEYENGCRRDRPSYENVVFVEIVATIRGEERTFFKAVTISDEGLPTELTDASVSGNW</sequence>
<feature type="chain" id="PRO_5045781706" description="Outer membrane lipoprotein carrier protein LolA" evidence="1">
    <location>
        <begin position="22"/>
        <end position="216"/>
    </location>
</feature>
<organism evidence="2 3">
    <name type="scientific">Yoonia phaeophyticola</name>
    <dbReference type="NCBI Taxonomy" id="3137369"/>
    <lineage>
        <taxon>Bacteria</taxon>
        <taxon>Pseudomonadati</taxon>
        <taxon>Pseudomonadota</taxon>
        <taxon>Alphaproteobacteria</taxon>
        <taxon>Rhodobacterales</taxon>
        <taxon>Paracoccaceae</taxon>
        <taxon>Yoonia</taxon>
    </lineage>
</organism>
<evidence type="ECO:0000313" key="2">
    <source>
        <dbReference type="EMBL" id="WZC47328.1"/>
    </source>
</evidence>
<accession>A0ABZ2UYT8</accession>
<keyword evidence="1" id="KW-0732">Signal</keyword>
<dbReference type="EMBL" id="CP150951">
    <property type="protein sequence ID" value="WZC47328.1"/>
    <property type="molecule type" value="Genomic_DNA"/>
</dbReference>
<evidence type="ECO:0000313" key="3">
    <source>
        <dbReference type="Proteomes" id="UP001440612"/>
    </source>
</evidence>
<gene>
    <name evidence="2" type="ORF">AABB29_10270</name>
</gene>
<dbReference type="Proteomes" id="UP001440612">
    <property type="component" value="Chromosome"/>
</dbReference>
<dbReference type="RefSeq" id="WP_341365448.1">
    <property type="nucleotide sequence ID" value="NZ_CP150951.2"/>
</dbReference>
<evidence type="ECO:0000256" key="1">
    <source>
        <dbReference type="SAM" id="SignalP"/>
    </source>
</evidence>
<keyword evidence="3" id="KW-1185">Reference proteome</keyword>
<name>A0ABZ2UYT8_9RHOB</name>
<proteinExistence type="predicted"/>
<evidence type="ECO:0008006" key="4">
    <source>
        <dbReference type="Google" id="ProtNLM"/>
    </source>
</evidence>